<reference evidence="1 2" key="1">
    <citation type="submission" date="2019-08" db="EMBL/GenBank/DDBJ databases">
        <title>Complete genome sequence of Candidatus Uab amorphum.</title>
        <authorList>
            <person name="Shiratori T."/>
            <person name="Suzuki S."/>
            <person name="Kakizawa Y."/>
            <person name="Ishida K."/>
        </authorList>
    </citation>
    <scope>NUCLEOTIDE SEQUENCE [LARGE SCALE GENOMIC DNA]</scope>
    <source>
        <strain evidence="1 2">SRT547</strain>
    </source>
</reference>
<keyword evidence="2" id="KW-1185">Reference proteome</keyword>
<name>A0A5S9IS39_UABAM</name>
<protein>
    <submittedName>
        <fullName evidence="1">Uncharacterized protein</fullName>
    </submittedName>
</protein>
<dbReference type="Proteomes" id="UP000326354">
    <property type="component" value="Chromosome"/>
</dbReference>
<proteinExistence type="predicted"/>
<sequence length="143" mass="16322">MKHIFFVFFFVCGLCAQELSIPIDPLAEQREQVASHLAVVLEKSLEMSTNNRASLYKKIGITPTSLETNFSSWQKQLILWHDLARLQHCLGEKYLKEQYHFSQTVVPDAEGNYLAVLSKNPLVAAEQIENMTKQIQKVVGENK</sequence>
<evidence type="ECO:0000313" key="1">
    <source>
        <dbReference type="EMBL" id="BBM86150.1"/>
    </source>
</evidence>
<dbReference type="KEGG" id="uam:UABAM_04536"/>
<accession>A0A5S9IS39</accession>
<dbReference type="RefSeq" id="WP_151970224.1">
    <property type="nucleotide sequence ID" value="NZ_AP019860.1"/>
</dbReference>
<organism evidence="1 2">
    <name type="scientific">Uabimicrobium amorphum</name>
    <dbReference type="NCBI Taxonomy" id="2596890"/>
    <lineage>
        <taxon>Bacteria</taxon>
        <taxon>Pseudomonadati</taxon>
        <taxon>Planctomycetota</taxon>
        <taxon>Candidatus Uabimicrobiia</taxon>
        <taxon>Candidatus Uabimicrobiales</taxon>
        <taxon>Candidatus Uabimicrobiaceae</taxon>
        <taxon>Candidatus Uabimicrobium</taxon>
    </lineage>
</organism>
<dbReference type="EMBL" id="AP019860">
    <property type="protein sequence ID" value="BBM86150.1"/>
    <property type="molecule type" value="Genomic_DNA"/>
</dbReference>
<gene>
    <name evidence="1" type="ORF">UABAM_04536</name>
</gene>
<dbReference type="AlphaFoldDB" id="A0A5S9IS39"/>
<evidence type="ECO:0000313" key="2">
    <source>
        <dbReference type="Proteomes" id="UP000326354"/>
    </source>
</evidence>